<dbReference type="CDD" id="cd00093">
    <property type="entry name" value="HTH_XRE"/>
    <property type="match status" value="1"/>
</dbReference>
<evidence type="ECO:0000313" key="3">
    <source>
        <dbReference type="Proteomes" id="UP000707138"/>
    </source>
</evidence>
<dbReference type="Proteomes" id="UP000707138">
    <property type="component" value="Unassembled WGS sequence"/>
</dbReference>
<name>A0ABS2GH83_9FIRM</name>
<dbReference type="SUPFAM" id="SSF47413">
    <property type="entry name" value="lambda repressor-like DNA-binding domains"/>
    <property type="match status" value="1"/>
</dbReference>
<reference evidence="2 3" key="1">
    <citation type="journal article" date="2021" name="Sci. Rep.">
        <title>The distribution of antibiotic resistance genes in chicken gut microbiota commensals.</title>
        <authorList>
            <person name="Juricova H."/>
            <person name="Matiasovicova J."/>
            <person name="Kubasova T."/>
            <person name="Cejkova D."/>
            <person name="Rychlik I."/>
        </authorList>
    </citation>
    <scope>NUCLEOTIDE SEQUENCE [LARGE SCALE GENOMIC DNA]</scope>
    <source>
        <strain evidence="2 3">An537</strain>
    </source>
</reference>
<dbReference type="InterPro" id="IPR001387">
    <property type="entry name" value="Cro/C1-type_HTH"/>
</dbReference>
<feature type="domain" description="HTH cro/C1-type" evidence="1">
    <location>
        <begin position="7"/>
        <end position="62"/>
    </location>
</feature>
<dbReference type="Pfam" id="PF01381">
    <property type="entry name" value="HTH_3"/>
    <property type="match status" value="1"/>
</dbReference>
<evidence type="ECO:0000313" key="2">
    <source>
        <dbReference type="EMBL" id="MBM6913095.1"/>
    </source>
</evidence>
<gene>
    <name evidence="2" type="ORF">H6A01_07165</name>
</gene>
<dbReference type="InterPro" id="IPR010982">
    <property type="entry name" value="Lambda_DNA-bd_dom_sf"/>
</dbReference>
<dbReference type="SMART" id="SM00530">
    <property type="entry name" value="HTH_XRE"/>
    <property type="match status" value="1"/>
</dbReference>
<accession>A0ABS2GH83</accession>
<keyword evidence="3" id="KW-1185">Reference proteome</keyword>
<sequence>MKLYSNIKMLREQLGLSQEELAHKVGYKDRTSIAKIEAGKIDIPQSKIIAFAHALNTTPVELMGWENKGYYTDPETAAYAEELRTNNEMKMLFSAARDISKESMKKTYEYIKFLKTQEKGNDE</sequence>
<dbReference type="Gene3D" id="1.10.260.40">
    <property type="entry name" value="lambda repressor-like DNA-binding domains"/>
    <property type="match status" value="1"/>
</dbReference>
<evidence type="ECO:0000259" key="1">
    <source>
        <dbReference type="PROSITE" id="PS50943"/>
    </source>
</evidence>
<dbReference type="PROSITE" id="PS50943">
    <property type="entry name" value="HTH_CROC1"/>
    <property type="match status" value="1"/>
</dbReference>
<comment type="caution">
    <text evidence="2">The sequence shown here is derived from an EMBL/GenBank/DDBJ whole genome shotgun (WGS) entry which is preliminary data.</text>
</comment>
<dbReference type="RefSeq" id="WP_205088075.1">
    <property type="nucleotide sequence ID" value="NZ_JACJLA010000012.1"/>
</dbReference>
<organism evidence="2 3">
    <name type="scientific">Veillonella magna</name>
    <dbReference type="NCBI Taxonomy" id="464322"/>
    <lineage>
        <taxon>Bacteria</taxon>
        <taxon>Bacillati</taxon>
        <taxon>Bacillota</taxon>
        <taxon>Negativicutes</taxon>
        <taxon>Veillonellales</taxon>
        <taxon>Veillonellaceae</taxon>
        <taxon>Veillonella</taxon>
    </lineage>
</organism>
<protein>
    <submittedName>
        <fullName evidence="2">Helix-turn-helix transcriptional regulator</fullName>
    </submittedName>
</protein>
<proteinExistence type="predicted"/>
<dbReference type="EMBL" id="JACJLA010000012">
    <property type="protein sequence ID" value="MBM6913095.1"/>
    <property type="molecule type" value="Genomic_DNA"/>
</dbReference>